<dbReference type="InterPro" id="IPR011051">
    <property type="entry name" value="RmlC_Cupin_sf"/>
</dbReference>
<dbReference type="SUPFAM" id="SSF46689">
    <property type="entry name" value="Homeodomain-like"/>
    <property type="match status" value="1"/>
</dbReference>
<dbReference type="InterPro" id="IPR020449">
    <property type="entry name" value="Tscrpt_reg_AraC-type_HTH"/>
</dbReference>
<dbReference type="RefSeq" id="WP_066594880.1">
    <property type="nucleotide sequence ID" value="NZ_CAJTBZ010000012.1"/>
</dbReference>
<dbReference type="PROSITE" id="PS01124">
    <property type="entry name" value="HTH_ARAC_FAMILY_2"/>
    <property type="match status" value="1"/>
</dbReference>
<keyword evidence="3" id="KW-0804">Transcription</keyword>
<evidence type="ECO:0000259" key="4">
    <source>
        <dbReference type="PROSITE" id="PS01124"/>
    </source>
</evidence>
<dbReference type="GO" id="GO:0003700">
    <property type="term" value="F:DNA-binding transcription factor activity"/>
    <property type="evidence" value="ECO:0007669"/>
    <property type="project" value="InterPro"/>
</dbReference>
<proteinExistence type="predicted"/>
<feature type="domain" description="HTH araC/xylS-type" evidence="4">
    <location>
        <begin position="168"/>
        <end position="265"/>
    </location>
</feature>
<dbReference type="InterPro" id="IPR018060">
    <property type="entry name" value="HTH_AraC"/>
</dbReference>
<dbReference type="PANTHER" id="PTHR11019:SF159">
    <property type="entry name" value="TRANSCRIPTIONAL REGULATOR-RELATED"/>
    <property type="match status" value="1"/>
</dbReference>
<organism evidence="5 6">
    <name type="scientific">Turicimonas muris</name>
    <dbReference type="NCBI Taxonomy" id="1796652"/>
    <lineage>
        <taxon>Bacteria</taxon>
        <taxon>Pseudomonadati</taxon>
        <taxon>Pseudomonadota</taxon>
        <taxon>Betaproteobacteria</taxon>
        <taxon>Burkholderiales</taxon>
        <taxon>Sutterellaceae</taxon>
        <taxon>Turicimonas</taxon>
    </lineage>
</organism>
<dbReference type="AlphaFoldDB" id="A0A227KJL5"/>
<dbReference type="Gene3D" id="1.10.10.60">
    <property type="entry name" value="Homeodomain-like"/>
    <property type="match status" value="1"/>
</dbReference>
<reference evidence="6" key="1">
    <citation type="submission" date="2017-05" db="EMBL/GenBank/DDBJ databases">
        <title>Improved OligoMM genomes.</title>
        <authorList>
            <person name="Garzetti D."/>
        </authorList>
    </citation>
    <scope>NUCLEOTIDE SEQUENCE [LARGE SCALE GENOMIC DNA]</scope>
    <source>
        <strain evidence="6">YL45</strain>
    </source>
</reference>
<dbReference type="EMBL" id="NHMP01000004">
    <property type="protein sequence ID" value="OXE47540.1"/>
    <property type="molecule type" value="Genomic_DNA"/>
</dbReference>
<sequence>MTKPFPAKWPKEFDPNSSSISAESFLIEQMTEEASPPKLHRHTTGQLSITLNGHAGIVLQEGYWGVPVACAAWCPAGTYHCGVLSSNAQVLFAHFDPKFSLLLPNVPQRLVLNSMTLEMLKHVSQKKLKYGDSNHSSKLWEVIVQELSLSTVLPKIFAPLPLNPELRRLTEQFISDADCRNKTATDVAKALNISERTLRRRLLENTGLTFAEWLVQIKLWVGISELRKGKSVEEAAYEAGFLNPSSFIVAFKKVFGTTPSYFKRNV</sequence>
<name>A0A227KJL5_9BURK</name>
<dbReference type="InterPro" id="IPR018062">
    <property type="entry name" value="HTH_AraC-typ_CS"/>
</dbReference>
<dbReference type="PRINTS" id="PR00032">
    <property type="entry name" value="HTHARAC"/>
</dbReference>
<evidence type="ECO:0000313" key="5">
    <source>
        <dbReference type="EMBL" id="OXE47540.1"/>
    </source>
</evidence>
<evidence type="ECO:0000313" key="6">
    <source>
        <dbReference type="Proteomes" id="UP000214610"/>
    </source>
</evidence>
<dbReference type="PROSITE" id="PS00041">
    <property type="entry name" value="HTH_ARAC_FAMILY_1"/>
    <property type="match status" value="1"/>
</dbReference>
<keyword evidence="6" id="KW-1185">Reference proteome</keyword>
<protein>
    <submittedName>
        <fullName evidence="5">AraC family transcriptional regulator</fullName>
    </submittedName>
</protein>
<dbReference type="PANTHER" id="PTHR11019">
    <property type="entry name" value="HTH-TYPE TRANSCRIPTIONAL REGULATOR NIMR"/>
    <property type="match status" value="1"/>
</dbReference>
<evidence type="ECO:0000256" key="2">
    <source>
        <dbReference type="ARBA" id="ARBA00023125"/>
    </source>
</evidence>
<keyword evidence="2" id="KW-0238">DNA-binding</keyword>
<dbReference type="GeneID" id="78362554"/>
<dbReference type="SUPFAM" id="SSF51182">
    <property type="entry name" value="RmlC-like cupins"/>
    <property type="match status" value="1"/>
</dbReference>
<dbReference type="SMART" id="SM00342">
    <property type="entry name" value="HTH_ARAC"/>
    <property type="match status" value="1"/>
</dbReference>
<dbReference type="Proteomes" id="UP000214610">
    <property type="component" value="Unassembled WGS sequence"/>
</dbReference>
<gene>
    <name evidence="5" type="ORF">ADH67_07020</name>
</gene>
<keyword evidence="1" id="KW-0805">Transcription regulation</keyword>
<accession>A0A227KJL5</accession>
<evidence type="ECO:0000256" key="3">
    <source>
        <dbReference type="ARBA" id="ARBA00023163"/>
    </source>
</evidence>
<dbReference type="InterPro" id="IPR009057">
    <property type="entry name" value="Homeodomain-like_sf"/>
</dbReference>
<dbReference type="Pfam" id="PF12833">
    <property type="entry name" value="HTH_18"/>
    <property type="match status" value="1"/>
</dbReference>
<comment type="caution">
    <text evidence="5">The sequence shown here is derived from an EMBL/GenBank/DDBJ whole genome shotgun (WGS) entry which is preliminary data.</text>
</comment>
<evidence type="ECO:0000256" key="1">
    <source>
        <dbReference type="ARBA" id="ARBA00023015"/>
    </source>
</evidence>
<dbReference type="GO" id="GO:0043565">
    <property type="term" value="F:sequence-specific DNA binding"/>
    <property type="evidence" value="ECO:0007669"/>
    <property type="project" value="InterPro"/>
</dbReference>